<evidence type="ECO:0000313" key="12">
    <source>
        <dbReference type="EMBL" id="CAD7242754.1"/>
    </source>
</evidence>
<dbReference type="EMBL" id="CAJPEV010000313">
    <property type="protein sequence ID" value="CAG0883833.1"/>
    <property type="molecule type" value="Genomic_DNA"/>
</dbReference>
<evidence type="ECO:0000256" key="2">
    <source>
        <dbReference type="ARBA" id="ARBA00022448"/>
    </source>
</evidence>
<evidence type="ECO:0000256" key="1">
    <source>
        <dbReference type="ARBA" id="ARBA00005783"/>
    </source>
</evidence>
<dbReference type="Proteomes" id="UP000677054">
    <property type="component" value="Unassembled WGS sequence"/>
</dbReference>
<feature type="domain" description="SDA1 middle" evidence="9">
    <location>
        <begin position="443"/>
        <end position="537"/>
    </location>
</feature>
<dbReference type="OrthoDB" id="2196187at2759"/>
<feature type="domain" description="SDA1 N-terminal" evidence="10">
    <location>
        <begin position="139"/>
        <end position="303"/>
    </location>
</feature>
<comment type="subcellular location">
    <subcellularLocation>
        <location evidence="6">Nucleus</location>
        <location evidence="6">Nucleolus</location>
    </subcellularLocation>
</comment>
<organism evidence="12">
    <name type="scientific">Darwinula stevensoni</name>
    <dbReference type="NCBI Taxonomy" id="69355"/>
    <lineage>
        <taxon>Eukaryota</taxon>
        <taxon>Metazoa</taxon>
        <taxon>Ecdysozoa</taxon>
        <taxon>Arthropoda</taxon>
        <taxon>Crustacea</taxon>
        <taxon>Oligostraca</taxon>
        <taxon>Ostracoda</taxon>
        <taxon>Podocopa</taxon>
        <taxon>Podocopida</taxon>
        <taxon>Darwinulocopina</taxon>
        <taxon>Darwinuloidea</taxon>
        <taxon>Darwinulidae</taxon>
        <taxon>Darwinula</taxon>
    </lineage>
</organism>
<dbReference type="InterPro" id="IPR012977">
    <property type="entry name" value="SDA1_N"/>
</dbReference>
<accession>A0A7R8X2V5</accession>
<comment type="function">
    <text evidence="6">Required for 60S pre-ribosomal subunits export to the cytoplasm.</text>
</comment>
<dbReference type="EMBL" id="LR899830">
    <property type="protein sequence ID" value="CAD7242754.1"/>
    <property type="molecule type" value="Genomic_DNA"/>
</dbReference>
<evidence type="ECO:0000313" key="13">
    <source>
        <dbReference type="Proteomes" id="UP000677054"/>
    </source>
</evidence>
<evidence type="ECO:0000256" key="8">
    <source>
        <dbReference type="SAM" id="Phobius"/>
    </source>
</evidence>
<evidence type="ECO:0000256" key="4">
    <source>
        <dbReference type="ARBA" id="ARBA00022927"/>
    </source>
</evidence>
<evidence type="ECO:0000256" key="7">
    <source>
        <dbReference type="SAM" id="MobiDB-lite"/>
    </source>
</evidence>
<reference evidence="12" key="1">
    <citation type="submission" date="2020-11" db="EMBL/GenBank/DDBJ databases">
        <authorList>
            <person name="Tran Van P."/>
        </authorList>
    </citation>
    <scope>NUCLEOTIDE SEQUENCE</scope>
</reference>
<dbReference type="Pfam" id="PF08158">
    <property type="entry name" value="SDA1_HEAT"/>
    <property type="match status" value="2"/>
</dbReference>
<keyword evidence="8" id="KW-0812">Transmembrane</keyword>
<dbReference type="GO" id="GO:0042273">
    <property type="term" value="P:ribosomal large subunit biogenesis"/>
    <property type="evidence" value="ECO:0007669"/>
    <property type="project" value="UniProtKB-UniRule"/>
</dbReference>
<evidence type="ECO:0000256" key="3">
    <source>
        <dbReference type="ARBA" id="ARBA00022517"/>
    </source>
</evidence>
<name>A0A7R8X2V5_9CRUS</name>
<dbReference type="GO" id="GO:0015031">
    <property type="term" value="P:protein transport"/>
    <property type="evidence" value="ECO:0007669"/>
    <property type="project" value="UniProtKB-KW"/>
</dbReference>
<feature type="transmembrane region" description="Helical" evidence="8">
    <location>
        <begin position="201"/>
        <end position="222"/>
    </location>
</feature>
<feature type="domain" description="SDA1 N-terminal" evidence="10">
    <location>
        <begin position="304"/>
        <end position="359"/>
    </location>
</feature>
<evidence type="ECO:0000256" key="6">
    <source>
        <dbReference type="RuleBase" id="RU365057"/>
    </source>
</evidence>
<keyword evidence="8" id="KW-1133">Transmembrane helix</keyword>
<keyword evidence="2 6" id="KW-0813">Transport</keyword>
<feature type="region of interest" description="Disordered" evidence="7">
    <location>
        <begin position="474"/>
        <end position="509"/>
    </location>
</feature>
<sequence>MKQRRNNQLPHNLPQLQNLIKRDPPSYRDEFLQQVHHFESLVQIMALNPQAKHPDLESLVLFLAQVAHCFPEELKDVNLCQCIIDVLRLHLEVLQPDLRMSLCKALVMLRNKDLVSPARLTEVFFTLVPLPDRKLREYIKLMKELYRKNIWHDAKTVTTIAETCFSKVTKVMVSALEFFLGRDPELKDPDSESESETEVRYFRAWGIVVVNWMILNGFFIFMQEVIKNPKEMVRSNRVNKKSRKRQKLLSRLKTAVKKQKNKKKAPAFNFSAFHLLHDPQGFAEKLFHQLEKCNERFEVRLMHVIEALLKTIANNFVTDRNRSEVMAVGLNAIREISARSPSGMTEELLEDLAAYKSHREKPVAMAAKSLITLFREVNPALLHKKHRGLPKGLEENQAGKQEYGALNALDYIPGAGVLRDDDDDDEGPTKVRNPLVCIHIWELEKAREVSENQILSQEDFKKIAKAKVEHMAGIKSIPRKRKRQADSDSSEEDTSEESSDEESRRMPGLVLTKDIGMVQGLKRAHHKEARLASIEAGREGREGFAKKLMRSNPNASTSNKEKKKLKPFMMVRPKLKRKNKRSFVQKQIALRNALLKQKKLIVK</sequence>
<evidence type="ECO:0000259" key="9">
    <source>
        <dbReference type="Pfam" id="PF05285"/>
    </source>
</evidence>
<gene>
    <name evidence="12" type="ORF">DSTB1V02_LOCUS2703</name>
</gene>
<dbReference type="InterPro" id="IPR027312">
    <property type="entry name" value="Sda1"/>
</dbReference>
<keyword evidence="3 6" id="KW-0690">Ribosome biogenesis</keyword>
<dbReference type="GO" id="GO:0000055">
    <property type="term" value="P:ribosomal large subunit export from nucleus"/>
    <property type="evidence" value="ECO:0007669"/>
    <property type="project" value="UniProtKB-UniRule"/>
</dbReference>
<feature type="compositionally biased region" description="Acidic residues" evidence="7">
    <location>
        <begin position="488"/>
        <end position="500"/>
    </location>
</feature>
<dbReference type="PANTHER" id="PTHR12730:SF0">
    <property type="entry name" value="PROTEIN SDA1 HOMOLOG"/>
    <property type="match status" value="1"/>
</dbReference>
<feature type="domain" description="SDA1 C-terminal" evidence="11">
    <location>
        <begin position="556"/>
        <end position="599"/>
    </location>
</feature>
<evidence type="ECO:0000259" key="10">
    <source>
        <dbReference type="Pfam" id="PF08158"/>
    </source>
</evidence>
<keyword evidence="8" id="KW-0472">Membrane</keyword>
<dbReference type="InterPro" id="IPR007949">
    <property type="entry name" value="SDA1_MD"/>
</dbReference>
<comment type="similarity">
    <text evidence="1 6">Belongs to the SDA1 family.</text>
</comment>
<dbReference type="GO" id="GO:0005730">
    <property type="term" value="C:nucleolus"/>
    <property type="evidence" value="ECO:0007669"/>
    <property type="project" value="UniProtKB-SubCell"/>
</dbReference>
<evidence type="ECO:0000256" key="5">
    <source>
        <dbReference type="ARBA" id="ARBA00023242"/>
    </source>
</evidence>
<keyword evidence="13" id="KW-1185">Reference proteome</keyword>
<dbReference type="PANTHER" id="PTHR12730">
    <property type="entry name" value="HSDA/SDA1-RELATED"/>
    <property type="match status" value="1"/>
</dbReference>
<protein>
    <recommendedName>
        <fullName evidence="6">Protein SDA1</fullName>
    </recommendedName>
</protein>
<keyword evidence="4 6" id="KW-0653">Protein transport</keyword>
<keyword evidence="5 6" id="KW-0539">Nucleus</keyword>
<dbReference type="InterPro" id="IPR048292">
    <property type="entry name" value="SDA1_C"/>
</dbReference>
<dbReference type="AlphaFoldDB" id="A0A7R8X2V5"/>
<dbReference type="Pfam" id="PF21638">
    <property type="entry name" value="SDA1_C"/>
    <property type="match status" value="1"/>
</dbReference>
<proteinExistence type="inferred from homology"/>
<dbReference type="Pfam" id="PF05285">
    <property type="entry name" value="SDA1_dom"/>
    <property type="match status" value="1"/>
</dbReference>
<evidence type="ECO:0000259" key="11">
    <source>
        <dbReference type="Pfam" id="PF21638"/>
    </source>
</evidence>